<dbReference type="EMBL" id="AFHQ01000003">
    <property type="protein sequence ID" value="EGK62617.1"/>
    <property type="molecule type" value="Genomic_DNA"/>
</dbReference>
<evidence type="ECO:0000313" key="3">
    <source>
        <dbReference type="Proteomes" id="UP000004067"/>
    </source>
</evidence>
<evidence type="ECO:0000259" key="1">
    <source>
        <dbReference type="PROSITE" id="PS51186"/>
    </source>
</evidence>
<dbReference type="HOGENOM" id="CLU_013985_3_2_9"/>
<dbReference type="STRING" id="888060.HMPREF9081_0093"/>
<organism evidence="2 3">
    <name type="scientific">Centipeda periodontii DSM 2778</name>
    <dbReference type="NCBI Taxonomy" id="888060"/>
    <lineage>
        <taxon>Bacteria</taxon>
        <taxon>Bacillati</taxon>
        <taxon>Bacillota</taxon>
        <taxon>Negativicutes</taxon>
        <taxon>Selenomonadales</taxon>
        <taxon>Selenomonadaceae</taxon>
        <taxon>Centipeda</taxon>
    </lineage>
</organism>
<dbReference type="SUPFAM" id="SSF55729">
    <property type="entry name" value="Acyl-CoA N-acyltransferases (Nat)"/>
    <property type="match status" value="1"/>
</dbReference>
<dbReference type="InterPro" id="IPR016181">
    <property type="entry name" value="Acyl_CoA_acyltransferase"/>
</dbReference>
<dbReference type="eggNOG" id="COG1670">
    <property type="taxonomic scope" value="Bacteria"/>
</dbReference>
<feature type="domain" description="N-acetyltransferase" evidence="1">
    <location>
        <begin position="19"/>
        <end position="168"/>
    </location>
</feature>
<dbReference type="Pfam" id="PF13302">
    <property type="entry name" value="Acetyltransf_3"/>
    <property type="match status" value="1"/>
</dbReference>
<gene>
    <name evidence="2" type="ORF">HMPREF9081_0093</name>
</gene>
<keyword evidence="2" id="KW-0808">Transferase</keyword>
<dbReference type="PANTHER" id="PTHR43415">
    <property type="entry name" value="SPERMIDINE N(1)-ACETYLTRANSFERASE"/>
    <property type="match status" value="1"/>
</dbReference>
<comment type="caution">
    <text evidence="2">The sequence shown here is derived from an EMBL/GenBank/DDBJ whole genome shotgun (WGS) entry which is preliminary data.</text>
</comment>
<name>F5RIK8_9FIRM</name>
<keyword evidence="3" id="KW-1185">Reference proteome</keyword>
<dbReference type="PROSITE" id="PS51186">
    <property type="entry name" value="GNAT"/>
    <property type="match status" value="1"/>
</dbReference>
<dbReference type="AlphaFoldDB" id="F5RIK8"/>
<protein>
    <submittedName>
        <fullName evidence="2">Diamine N-acetyltransferase</fullName>
    </submittedName>
</protein>
<sequence>MIGAREDIMSDILKEGPRLRLRRAEAGDIDYICGLQEAAENRDFIVPFSRAEHETIVMQGKAAMDIIVEEHSGERVGYLHVTGLLLDSKEQEWTHVIIAKKGLGYGHEAMRLLKAWAFEDRGAHRAWLDCKDYNARALHLYESEGMVREALIRETILHRGVYENLVVLGILDREYRARKRAGLEL</sequence>
<dbReference type="GO" id="GO:0016747">
    <property type="term" value="F:acyltransferase activity, transferring groups other than amino-acyl groups"/>
    <property type="evidence" value="ECO:0007669"/>
    <property type="project" value="InterPro"/>
</dbReference>
<reference evidence="2 3" key="1">
    <citation type="submission" date="2011-04" db="EMBL/GenBank/DDBJ databases">
        <authorList>
            <person name="Muzny D."/>
            <person name="Qin X."/>
            <person name="Deng J."/>
            <person name="Jiang H."/>
            <person name="Liu Y."/>
            <person name="Qu J."/>
            <person name="Song X.-Z."/>
            <person name="Zhang L."/>
            <person name="Thornton R."/>
            <person name="Coyle M."/>
            <person name="Francisco L."/>
            <person name="Jackson L."/>
            <person name="Javaid M."/>
            <person name="Korchina V."/>
            <person name="Kovar C."/>
            <person name="Mata R."/>
            <person name="Mathew T."/>
            <person name="Ngo R."/>
            <person name="Nguyen L."/>
            <person name="Nguyen N."/>
            <person name="Okwuonu G."/>
            <person name="Ongeri F."/>
            <person name="Pham C."/>
            <person name="Simmons D."/>
            <person name="Wilczek-Boney K."/>
            <person name="Hale W."/>
            <person name="Jakkamsetti A."/>
            <person name="Pham P."/>
            <person name="Ruth R."/>
            <person name="San Lucas F."/>
            <person name="Warren J."/>
            <person name="Zhang J."/>
            <person name="Zhao Z."/>
            <person name="Zhou C."/>
            <person name="Zhu D."/>
            <person name="Lee S."/>
            <person name="Bess C."/>
            <person name="Blankenburg K."/>
            <person name="Forbes L."/>
            <person name="Fu Q."/>
            <person name="Gubbala S."/>
            <person name="Hirani K."/>
            <person name="Jayaseelan J.C."/>
            <person name="Lara F."/>
            <person name="Munidasa M."/>
            <person name="Palculict T."/>
            <person name="Patil S."/>
            <person name="Pu L.-L."/>
            <person name="Saada N."/>
            <person name="Tang L."/>
            <person name="Weissenberger G."/>
            <person name="Zhu Y."/>
            <person name="Hemphill L."/>
            <person name="Shang Y."/>
            <person name="Youmans B."/>
            <person name="Ayvaz T."/>
            <person name="Ross M."/>
            <person name="Santibanez J."/>
            <person name="Aqrawi P."/>
            <person name="Gross S."/>
            <person name="Joshi V."/>
            <person name="Fowler G."/>
            <person name="Nazareth L."/>
            <person name="Reid J."/>
            <person name="Worley K."/>
            <person name="Petrosino J."/>
            <person name="Highlander S."/>
            <person name="Gibbs R."/>
        </authorList>
    </citation>
    <scope>NUCLEOTIDE SEQUENCE [LARGE SCALE GENOMIC DNA]</scope>
    <source>
        <strain evidence="2 3">DSM 2778</strain>
    </source>
</reference>
<accession>F5RIK8</accession>
<dbReference type="InterPro" id="IPR000182">
    <property type="entry name" value="GNAT_dom"/>
</dbReference>
<evidence type="ECO:0000313" key="2">
    <source>
        <dbReference type="EMBL" id="EGK62617.1"/>
    </source>
</evidence>
<proteinExistence type="predicted"/>
<dbReference type="Gene3D" id="3.40.630.30">
    <property type="match status" value="1"/>
</dbReference>
<dbReference type="PANTHER" id="PTHR43415:SF3">
    <property type="entry name" value="GNAT-FAMILY ACETYLTRANSFERASE"/>
    <property type="match status" value="1"/>
</dbReference>
<dbReference type="Proteomes" id="UP000004067">
    <property type="component" value="Unassembled WGS sequence"/>
</dbReference>